<dbReference type="InterPro" id="IPR043502">
    <property type="entry name" value="DNA/RNA_pol_sf"/>
</dbReference>
<dbReference type="Gene3D" id="3.30.70.270">
    <property type="match status" value="1"/>
</dbReference>
<dbReference type="InterPro" id="IPR043128">
    <property type="entry name" value="Rev_trsase/Diguanyl_cyclase"/>
</dbReference>
<dbReference type="SUPFAM" id="SSF56672">
    <property type="entry name" value="DNA/RNA polymerases"/>
    <property type="match status" value="1"/>
</dbReference>
<dbReference type="Proteomes" id="UP000887566">
    <property type="component" value="Unplaced"/>
</dbReference>
<dbReference type="PANTHER" id="PTHR37984:SF5">
    <property type="entry name" value="PROTEIN NYNRIN-LIKE"/>
    <property type="match status" value="1"/>
</dbReference>
<accession>A0A914XGH9</accession>
<dbReference type="InterPro" id="IPR000477">
    <property type="entry name" value="RT_dom"/>
</dbReference>
<dbReference type="InterPro" id="IPR050951">
    <property type="entry name" value="Retrovirus_Pol_polyprotein"/>
</dbReference>
<dbReference type="WBParaSite" id="PSAMB.scaffold8493size6168.g31447.t1">
    <property type="protein sequence ID" value="PSAMB.scaffold8493size6168.g31447.t1"/>
    <property type="gene ID" value="PSAMB.scaffold8493size6168.g31447"/>
</dbReference>
<dbReference type="Gene3D" id="3.10.10.10">
    <property type="entry name" value="HIV Type 1 Reverse Transcriptase, subunit A, domain 1"/>
    <property type="match status" value="1"/>
</dbReference>
<feature type="region of interest" description="Disordered" evidence="1">
    <location>
        <begin position="107"/>
        <end position="132"/>
    </location>
</feature>
<protein>
    <submittedName>
        <fullName evidence="4">Reverse transcriptase domain-containing protein</fullName>
    </submittedName>
</protein>
<sequence>MKLEEESKKLVVINTHKGLFQYNRLPFGVSSAPAVFQQTMEEMLSGVPEFGVYLDDIIVTGPTEVAHLQNLRQVHASLTIRAVTGTGNPPSPSPEFHFVPVPEIPRPRNLNLSPSPKFPVPGIPNAPSPLQP</sequence>
<evidence type="ECO:0000259" key="2">
    <source>
        <dbReference type="Pfam" id="PF00078"/>
    </source>
</evidence>
<evidence type="ECO:0000313" key="3">
    <source>
        <dbReference type="Proteomes" id="UP000887566"/>
    </source>
</evidence>
<dbReference type="Pfam" id="PF00078">
    <property type="entry name" value="RVT_1"/>
    <property type="match status" value="1"/>
</dbReference>
<keyword evidence="3" id="KW-1185">Reference proteome</keyword>
<feature type="domain" description="Reverse transcriptase" evidence="2">
    <location>
        <begin position="12"/>
        <end position="78"/>
    </location>
</feature>
<reference evidence="4" key="1">
    <citation type="submission" date="2022-11" db="UniProtKB">
        <authorList>
            <consortium name="WormBaseParasite"/>
        </authorList>
    </citation>
    <scope>IDENTIFICATION</scope>
</reference>
<evidence type="ECO:0000256" key="1">
    <source>
        <dbReference type="SAM" id="MobiDB-lite"/>
    </source>
</evidence>
<dbReference type="PANTHER" id="PTHR37984">
    <property type="entry name" value="PROTEIN CBG26694"/>
    <property type="match status" value="1"/>
</dbReference>
<organism evidence="3 4">
    <name type="scientific">Plectus sambesii</name>
    <dbReference type="NCBI Taxonomy" id="2011161"/>
    <lineage>
        <taxon>Eukaryota</taxon>
        <taxon>Metazoa</taxon>
        <taxon>Ecdysozoa</taxon>
        <taxon>Nematoda</taxon>
        <taxon>Chromadorea</taxon>
        <taxon>Plectida</taxon>
        <taxon>Plectina</taxon>
        <taxon>Plectoidea</taxon>
        <taxon>Plectidae</taxon>
        <taxon>Plectus</taxon>
    </lineage>
</organism>
<evidence type="ECO:0000313" key="4">
    <source>
        <dbReference type="WBParaSite" id="PSAMB.scaffold8493size6168.g31447.t1"/>
    </source>
</evidence>
<proteinExistence type="predicted"/>
<name>A0A914XGH9_9BILA</name>
<dbReference type="AlphaFoldDB" id="A0A914XGH9"/>
<feature type="compositionally biased region" description="Pro residues" evidence="1">
    <location>
        <begin position="116"/>
        <end position="132"/>
    </location>
</feature>